<dbReference type="Pfam" id="PF03435">
    <property type="entry name" value="Sacchrp_dh_NADP"/>
    <property type="match status" value="1"/>
</dbReference>
<dbReference type="AlphaFoldDB" id="A0A9P9DYI1"/>
<evidence type="ECO:0000313" key="3">
    <source>
        <dbReference type="EMBL" id="KAH7127753.1"/>
    </source>
</evidence>
<dbReference type="PANTHER" id="PTHR43781">
    <property type="entry name" value="SACCHAROPINE DEHYDROGENASE"/>
    <property type="match status" value="1"/>
</dbReference>
<dbReference type="OrthoDB" id="10268090at2759"/>
<feature type="compositionally biased region" description="Polar residues" evidence="1">
    <location>
        <begin position="432"/>
        <end position="445"/>
    </location>
</feature>
<feature type="domain" description="Saccharopine dehydrogenase NADP binding" evidence="2">
    <location>
        <begin position="9"/>
        <end position="114"/>
    </location>
</feature>
<evidence type="ECO:0000259" key="2">
    <source>
        <dbReference type="Pfam" id="PF03435"/>
    </source>
</evidence>
<gene>
    <name evidence="3" type="ORF">B0J13DRAFT_530444</name>
</gene>
<feature type="compositionally biased region" description="Polar residues" evidence="1">
    <location>
        <begin position="458"/>
        <end position="488"/>
    </location>
</feature>
<keyword evidence="4" id="KW-1185">Reference proteome</keyword>
<evidence type="ECO:0000256" key="1">
    <source>
        <dbReference type="SAM" id="MobiDB-lite"/>
    </source>
</evidence>
<evidence type="ECO:0000313" key="4">
    <source>
        <dbReference type="Proteomes" id="UP000717696"/>
    </source>
</evidence>
<reference evidence="3" key="1">
    <citation type="journal article" date="2021" name="Nat. Commun.">
        <title>Genetic determinants of endophytism in the Arabidopsis root mycobiome.</title>
        <authorList>
            <person name="Mesny F."/>
            <person name="Miyauchi S."/>
            <person name="Thiergart T."/>
            <person name="Pickel B."/>
            <person name="Atanasova L."/>
            <person name="Karlsson M."/>
            <person name="Huettel B."/>
            <person name="Barry K.W."/>
            <person name="Haridas S."/>
            <person name="Chen C."/>
            <person name="Bauer D."/>
            <person name="Andreopoulos W."/>
            <person name="Pangilinan J."/>
            <person name="LaButti K."/>
            <person name="Riley R."/>
            <person name="Lipzen A."/>
            <person name="Clum A."/>
            <person name="Drula E."/>
            <person name="Henrissat B."/>
            <person name="Kohler A."/>
            <person name="Grigoriev I.V."/>
            <person name="Martin F.M."/>
            <person name="Hacquard S."/>
        </authorList>
    </citation>
    <scope>NUCLEOTIDE SEQUENCE</scope>
    <source>
        <strain evidence="3">MPI-CAGE-AT-0021</strain>
    </source>
</reference>
<organism evidence="3 4">
    <name type="scientific">Dactylonectria estremocensis</name>
    <dbReference type="NCBI Taxonomy" id="1079267"/>
    <lineage>
        <taxon>Eukaryota</taxon>
        <taxon>Fungi</taxon>
        <taxon>Dikarya</taxon>
        <taxon>Ascomycota</taxon>
        <taxon>Pezizomycotina</taxon>
        <taxon>Sordariomycetes</taxon>
        <taxon>Hypocreomycetidae</taxon>
        <taxon>Hypocreales</taxon>
        <taxon>Nectriaceae</taxon>
        <taxon>Dactylonectria</taxon>
    </lineage>
</organism>
<accession>A0A9P9DYI1</accession>
<dbReference type="PANTHER" id="PTHR43781:SF1">
    <property type="entry name" value="SACCHAROPINE DEHYDROGENASE"/>
    <property type="match status" value="1"/>
</dbReference>
<sequence length="771" mass="83919">MAVQQKTLIIYGATGYTGRLACQHAKSIGLNFFIAGRSEDKLKELAALLQVPYRVFDVEEVFLVQAALKNCQVLLNCAGPFLRTAKPLMWACIRNKVHYLDIAAELDSYRLAEKRDDEARQVGVMLLPGCGGSVAMLGCLASHALEAAKGLVVGVDIALHVAGSMSRGSAVSAAENLTTDCLERRQGKLVAVEDTSPSQFDFKDGRGTVSCVPATLPDLMTIGRATGVRNIRTYVNVSGDAFPTGDLDELPAGPTVEQRQSNPYHAVAIVKSENGSHTVSVLHTVNGYTFTPIASVEAARRVLGGDWQPGFQTPAGVFGSGFIETIDGRRDNPEPRYSQHGTIGFGIHLLLSDLLLAHACQSHTSPRASTSYHRTVNTDKFGAICHLPRGILKPSLSAARTSAKRPVCGRCRARDIECGFAMQDGHVDESRVNTSGISTTDSLLRQNEGLPDCDDTYDSPSASSHGHQSAWTTGTHNTAAPSLSTARTPSSLDIHGAIFSAPEDLSPELFMSQARRQVLLGTAPGCPPDSGAVSRHIMNFVIRALRSWPRLMDWYHTALLPPMMHRVQLEEGVPTPLANCYTLIRMWSGHAEGSGSLYSSYGELELLATAQSLLILLIVLFFSLSTKQLLPTHHPTDAELLVQVWGVTQALAATGLFLDQESRNVTPPWRDWAIVAAKRRTILAIHHVEWAWSLLHGYPVMTCFELGPMPAPSPGFLWREENEARWEELYRGGSGGGRRGVTRWASSSRPGQEMGWAREGRCGWRRRMSLG</sequence>
<protein>
    <recommendedName>
        <fullName evidence="2">Saccharopine dehydrogenase NADP binding domain-containing protein</fullName>
    </recommendedName>
</protein>
<dbReference type="Proteomes" id="UP000717696">
    <property type="component" value="Unassembled WGS sequence"/>
</dbReference>
<feature type="region of interest" description="Disordered" evidence="1">
    <location>
        <begin position="431"/>
        <end position="488"/>
    </location>
</feature>
<comment type="caution">
    <text evidence="3">The sequence shown here is derived from an EMBL/GenBank/DDBJ whole genome shotgun (WGS) entry which is preliminary data.</text>
</comment>
<dbReference type="InterPro" id="IPR036291">
    <property type="entry name" value="NAD(P)-bd_dom_sf"/>
</dbReference>
<dbReference type="EMBL" id="JAGMUU010000022">
    <property type="protein sequence ID" value="KAH7127753.1"/>
    <property type="molecule type" value="Genomic_DNA"/>
</dbReference>
<dbReference type="Gene3D" id="3.40.50.720">
    <property type="entry name" value="NAD(P)-binding Rossmann-like Domain"/>
    <property type="match status" value="1"/>
</dbReference>
<dbReference type="SUPFAM" id="SSF51735">
    <property type="entry name" value="NAD(P)-binding Rossmann-fold domains"/>
    <property type="match status" value="1"/>
</dbReference>
<proteinExistence type="predicted"/>
<name>A0A9P9DYI1_9HYPO</name>
<dbReference type="InterPro" id="IPR005097">
    <property type="entry name" value="Sacchrp_dh_NADP-bd"/>
</dbReference>